<dbReference type="EMBL" id="CP071060">
    <property type="protein sequence ID" value="QSI78741.1"/>
    <property type="molecule type" value="Genomic_DNA"/>
</dbReference>
<organism evidence="5 6">
    <name type="scientific">Niveibacterium microcysteis</name>
    <dbReference type="NCBI Taxonomy" id="2811415"/>
    <lineage>
        <taxon>Bacteria</taxon>
        <taxon>Pseudomonadati</taxon>
        <taxon>Pseudomonadota</taxon>
        <taxon>Betaproteobacteria</taxon>
        <taxon>Rhodocyclales</taxon>
        <taxon>Rhodocyclaceae</taxon>
        <taxon>Niveibacterium</taxon>
    </lineage>
</organism>
<keyword evidence="1 3" id="KW-0697">Rotamase</keyword>
<dbReference type="EC" id="5.2.1.8" evidence="3"/>
<evidence type="ECO:0000256" key="1">
    <source>
        <dbReference type="ARBA" id="ARBA00023110"/>
    </source>
</evidence>
<reference evidence="5 6" key="1">
    <citation type="submission" date="2021-02" db="EMBL/GenBank/DDBJ databases">
        <title>Niveibacterium changnyeongensis HC41.</title>
        <authorList>
            <person name="Kang M."/>
        </authorList>
    </citation>
    <scope>NUCLEOTIDE SEQUENCE [LARGE SCALE GENOMIC DNA]</scope>
    <source>
        <strain evidence="5 6">HC41</strain>
    </source>
</reference>
<feature type="domain" description="PPIase cyclophilin-type" evidence="4">
    <location>
        <begin position="1"/>
        <end position="148"/>
    </location>
</feature>
<dbReference type="InterPro" id="IPR002130">
    <property type="entry name" value="Cyclophilin-type_PPIase_dom"/>
</dbReference>
<comment type="function">
    <text evidence="3">PPIases accelerate the folding of proteins. It catalyzes the cis-trans isomerization of proline imidic peptide bonds in oligopeptides.</text>
</comment>
<dbReference type="InterPro" id="IPR044665">
    <property type="entry name" value="E_coli_cyclophilin_A-like"/>
</dbReference>
<evidence type="ECO:0000259" key="4">
    <source>
        <dbReference type="PROSITE" id="PS50072"/>
    </source>
</evidence>
<proteinExistence type="inferred from homology"/>
<dbReference type="GO" id="GO:0016853">
    <property type="term" value="F:isomerase activity"/>
    <property type="evidence" value="ECO:0007669"/>
    <property type="project" value="UniProtKB-KW"/>
</dbReference>
<keyword evidence="6" id="KW-1185">Reference proteome</keyword>
<keyword evidence="2 3" id="KW-0413">Isomerase</keyword>
<dbReference type="PRINTS" id="PR00153">
    <property type="entry name" value="CSAPPISMRASE"/>
</dbReference>
<gene>
    <name evidence="5" type="ORF">JY500_09110</name>
</gene>
<dbReference type="PROSITE" id="PS50072">
    <property type="entry name" value="CSA_PPIASE_2"/>
    <property type="match status" value="1"/>
</dbReference>
<evidence type="ECO:0000313" key="5">
    <source>
        <dbReference type="EMBL" id="QSI78741.1"/>
    </source>
</evidence>
<accession>A0ABX7MAG4</accession>
<dbReference type="Pfam" id="PF00160">
    <property type="entry name" value="Pro_isomerase"/>
    <property type="match status" value="1"/>
</dbReference>
<comment type="catalytic activity">
    <reaction evidence="3">
        <text>[protein]-peptidylproline (omega=180) = [protein]-peptidylproline (omega=0)</text>
        <dbReference type="Rhea" id="RHEA:16237"/>
        <dbReference type="Rhea" id="RHEA-COMP:10747"/>
        <dbReference type="Rhea" id="RHEA-COMP:10748"/>
        <dbReference type="ChEBI" id="CHEBI:83833"/>
        <dbReference type="ChEBI" id="CHEBI:83834"/>
        <dbReference type="EC" id="5.2.1.8"/>
    </reaction>
</comment>
<dbReference type="PANTHER" id="PTHR43246">
    <property type="entry name" value="PEPTIDYL-PROLYL CIS-TRANS ISOMERASE CYP38, CHLOROPLASTIC"/>
    <property type="match status" value="1"/>
</dbReference>
<name>A0ABX7MAG4_9RHOO</name>
<sequence>MFELYPAKAPATVDNFLKYVAAGFYSDTAIHRIVPSFVFQGGGYTSDLKAKAPLYAPIVLESNNGLSNVRGTLAMARTDQPNSATSQFFVNTADNLALNYDPSVVVANGYAVFGKIISGVAVMDRIGVSLSDASGVPIAGIRVYWVKQLK</sequence>
<evidence type="ECO:0000256" key="3">
    <source>
        <dbReference type="RuleBase" id="RU363019"/>
    </source>
</evidence>
<evidence type="ECO:0000256" key="2">
    <source>
        <dbReference type="ARBA" id="ARBA00023235"/>
    </source>
</evidence>
<dbReference type="InterPro" id="IPR029000">
    <property type="entry name" value="Cyclophilin-like_dom_sf"/>
</dbReference>
<dbReference type="Gene3D" id="2.40.100.10">
    <property type="entry name" value="Cyclophilin-like"/>
    <property type="match status" value="1"/>
</dbReference>
<comment type="similarity">
    <text evidence="3">Belongs to the cyclophilin-type PPIase family.</text>
</comment>
<dbReference type="Proteomes" id="UP000663570">
    <property type="component" value="Chromosome"/>
</dbReference>
<evidence type="ECO:0000313" key="6">
    <source>
        <dbReference type="Proteomes" id="UP000663570"/>
    </source>
</evidence>
<dbReference type="SUPFAM" id="SSF50891">
    <property type="entry name" value="Cyclophilin-like"/>
    <property type="match status" value="1"/>
</dbReference>
<protein>
    <recommendedName>
        <fullName evidence="3">Peptidyl-prolyl cis-trans isomerase</fullName>
        <shortName evidence="3">PPIase</shortName>
        <ecNumber evidence="3">5.2.1.8</ecNumber>
    </recommendedName>
</protein>